<evidence type="ECO:0000256" key="1">
    <source>
        <dbReference type="SAM" id="MobiDB-lite"/>
    </source>
</evidence>
<name>A0A414PLP2_BACSE</name>
<feature type="non-terminal residue" evidence="2">
    <location>
        <position position="1"/>
    </location>
</feature>
<comment type="caution">
    <text evidence="2">The sequence shown here is derived from an EMBL/GenBank/DDBJ whole genome shotgun (WGS) entry which is preliminary data.</text>
</comment>
<dbReference type="AlphaFoldDB" id="A0A414PLP2"/>
<evidence type="ECO:0000313" key="2">
    <source>
        <dbReference type="EMBL" id="RHF69458.1"/>
    </source>
</evidence>
<evidence type="ECO:0000313" key="3">
    <source>
        <dbReference type="Proteomes" id="UP000283762"/>
    </source>
</evidence>
<feature type="region of interest" description="Disordered" evidence="1">
    <location>
        <begin position="1"/>
        <end position="27"/>
    </location>
</feature>
<sequence length="27" mass="2765">SRSAVRGAQSGGETDTGDGDETVNRKN</sequence>
<proteinExistence type="predicted"/>
<dbReference type="Proteomes" id="UP000283762">
    <property type="component" value="Unassembled WGS sequence"/>
</dbReference>
<dbReference type="EMBL" id="QRHJ01000102">
    <property type="protein sequence ID" value="RHF69458.1"/>
    <property type="molecule type" value="Genomic_DNA"/>
</dbReference>
<gene>
    <name evidence="2" type="ORF">DW668_18290</name>
</gene>
<reference evidence="2 3" key="1">
    <citation type="submission" date="2018-08" db="EMBL/GenBank/DDBJ databases">
        <title>A genome reference for cultivated species of the human gut microbiota.</title>
        <authorList>
            <person name="Zou Y."/>
            <person name="Xue W."/>
            <person name="Luo G."/>
        </authorList>
    </citation>
    <scope>NUCLEOTIDE SEQUENCE [LARGE SCALE GENOMIC DNA]</scope>
    <source>
        <strain evidence="2 3">AM25-16</strain>
    </source>
</reference>
<organism evidence="2 3">
    <name type="scientific">Bacteroides stercoris</name>
    <dbReference type="NCBI Taxonomy" id="46506"/>
    <lineage>
        <taxon>Bacteria</taxon>
        <taxon>Pseudomonadati</taxon>
        <taxon>Bacteroidota</taxon>
        <taxon>Bacteroidia</taxon>
        <taxon>Bacteroidales</taxon>
        <taxon>Bacteroidaceae</taxon>
        <taxon>Bacteroides</taxon>
    </lineage>
</organism>
<accession>A0A414PLP2</accession>
<protein>
    <submittedName>
        <fullName evidence="2">DUF5045 domain-containing protein</fullName>
    </submittedName>
</protein>